<evidence type="ECO:0000256" key="1">
    <source>
        <dbReference type="SAM" id="MobiDB-lite"/>
    </source>
</evidence>
<accession>A0AAU9FI91</accession>
<dbReference type="Proteomes" id="UP001500889">
    <property type="component" value="Chromosome U"/>
</dbReference>
<proteinExistence type="predicted"/>
<keyword evidence="4" id="KW-1185">Reference proteome</keyword>
<dbReference type="AlphaFoldDB" id="A0AAU9FI91"/>
<feature type="region of interest" description="Disordered" evidence="1">
    <location>
        <begin position="105"/>
        <end position="132"/>
    </location>
</feature>
<dbReference type="EMBL" id="AP029264">
    <property type="protein sequence ID" value="BFF95424.1"/>
    <property type="molecule type" value="Genomic_DNA"/>
</dbReference>
<keyword evidence="2" id="KW-0812">Transmembrane</keyword>
<protein>
    <submittedName>
        <fullName evidence="3">Uncharacterized protein</fullName>
    </submittedName>
</protein>
<evidence type="ECO:0000313" key="3">
    <source>
        <dbReference type="EMBL" id="BFF95424.1"/>
    </source>
</evidence>
<sequence>MVALTKELSIMAVCSADRQQLRIHGSGLLTIRSDCIVWSTSVMLQGMQKGSGSGARSYASLTAEELVEESSAVSIVAAVCLLLLLIVCVSLGWYYFHQRRVRAAPVAEPQTKREVPSNDQPLLEKPIGELPR</sequence>
<evidence type="ECO:0000313" key="4">
    <source>
        <dbReference type="Proteomes" id="UP001500889"/>
    </source>
</evidence>
<keyword evidence="2" id="KW-0472">Membrane</keyword>
<evidence type="ECO:0000256" key="2">
    <source>
        <dbReference type="SAM" id="Phobius"/>
    </source>
</evidence>
<gene>
    <name evidence="3" type="ORF">DMAD_12829</name>
</gene>
<keyword evidence="2" id="KW-1133">Transmembrane helix</keyword>
<name>A0AAU9FI91_DROMD</name>
<organism evidence="3 4">
    <name type="scientific">Drosophila madeirensis</name>
    <name type="common">Fruit fly</name>
    <dbReference type="NCBI Taxonomy" id="30013"/>
    <lineage>
        <taxon>Eukaryota</taxon>
        <taxon>Metazoa</taxon>
        <taxon>Ecdysozoa</taxon>
        <taxon>Arthropoda</taxon>
        <taxon>Hexapoda</taxon>
        <taxon>Insecta</taxon>
        <taxon>Pterygota</taxon>
        <taxon>Neoptera</taxon>
        <taxon>Endopterygota</taxon>
        <taxon>Diptera</taxon>
        <taxon>Brachycera</taxon>
        <taxon>Muscomorpha</taxon>
        <taxon>Ephydroidea</taxon>
        <taxon>Drosophilidae</taxon>
        <taxon>Drosophila</taxon>
        <taxon>Sophophora</taxon>
    </lineage>
</organism>
<reference evidence="3 4" key="1">
    <citation type="submission" date="2024-02" db="EMBL/GenBank/DDBJ databases">
        <title>A chromosome-level genome assembly of Drosophila madeirensis, a fruit fly species endemic to Madeira island.</title>
        <authorList>
            <person name="Tomihara K."/>
            <person name="Llopart A."/>
            <person name="Yamamoto D."/>
        </authorList>
    </citation>
    <scope>NUCLEOTIDE SEQUENCE [LARGE SCALE GENOMIC DNA]</scope>
    <source>
        <strain evidence="3 4">RF1</strain>
    </source>
</reference>
<feature type="transmembrane region" description="Helical" evidence="2">
    <location>
        <begin position="72"/>
        <end position="96"/>
    </location>
</feature>